<dbReference type="PROSITE" id="PS50821">
    <property type="entry name" value="PAZ"/>
    <property type="match status" value="1"/>
</dbReference>
<dbReference type="SMART" id="SM01163">
    <property type="entry name" value="DUF1785"/>
    <property type="match status" value="1"/>
</dbReference>
<feature type="domain" description="Piwi" evidence="4">
    <location>
        <begin position="538"/>
        <end position="847"/>
    </location>
</feature>
<dbReference type="STRING" id="97359.A0A550CHB3"/>
<evidence type="ECO:0000259" key="3">
    <source>
        <dbReference type="PROSITE" id="PS50821"/>
    </source>
</evidence>
<proteinExistence type="inferred from homology"/>
<dbReference type="Pfam" id="PF16486">
    <property type="entry name" value="ArgoN"/>
    <property type="match status" value="1"/>
</dbReference>
<dbReference type="Pfam" id="PF16487">
    <property type="entry name" value="ArgoMid"/>
    <property type="match status" value="1"/>
</dbReference>
<dbReference type="CDD" id="cd04657">
    <property type="entry name" value="Piwi_ago-like"/>
    <property type="match status" value="1"/>
</dbReference>
<feature type="compositionally biased region" description="Low complexity" evidence="2">
    <location>
        <begin position="853"/>
        <end position="863"/>
    </location>
</feature>
<dbReference type="OrthoDB" id="10252740at2759"/>
<dbReference type="SMART" id="SM00949">
    <property type="entry name" value="PAZ"/>
    <property type="match status" value="1"/>
</dbReference>
<comment type="caution">
    <text evidence="5">The sequence shown here is derived from an EMBL/GenBank/DDBJ whole genome shotgun (WGS) entry which is preliminary data.</text>
</comment>
<dbReference type="InterPro" id="IPR045246">
    <property type="entry name" value="Piwi_ago-like"/>
</dbReference>
<dbReference type="SMART" id="SM00950">
    <property type="entry name" value="Piwi"/>
    <property type="match status" value="1"/>
</dbReference>
<sequence>MAAGRGRGRGAQGPTMQISSQATTIADPSVQTIGVRRPGFGTAGIRIPMTVNAFKLDIEGGMIYHYDDIVGEKVLPIKRNMELFKILQYEIAPNVFVEKISYDGRKNAISHYRLKLPDDYQEFPIQVGGSPNRPPRIIRIKIKLVAQINSELLTRFVQGKQSHDNAAITAIQALNIVLRMEPTQKYTFNTRSFYVPEGRKPIQGGLELWRAYFQSVRPAMNQLVVNVDVSAGVMYQAGPLINLCLSFLRRPPNNPNVLGQMNDRDRLELKRFLVGLKVVVGNGDKTQNAQQRPPRSITGLSRHSAKDLTFNMRREGQATGQNITVAQYFRTVVNRPLQYPNLPCVEVGSGKAMLPLEICVVPPGQLMRKQVPADATREMVQFSAQRPSDRFAGIQSALQTLAYGQSTYVQHFGMSVGSSPLQVTSRTLPAPRMQYGRGSRQPTVQVKFGAWNMADKHFYVPMPLDSWAVMVMDSTQRFSQQLVDQSVRGLKEAASACGMTPVADPVLTCHRNPQGNIMRMLTDLMNEAKTTKGVQLKIVVVILPNNGDEIWATTKFWGDISMGVATQCLKAQKCAGANIQYWANVCLKLNGKLGGINTVPDPQSASILSDPHHPTLVLGADVIHPSPGSVGRPSFTAMVGNVDRSAAKYIATSRAQTSRQEIIDDFGDMAKEIIRAHMDYREHKEGARADARFPSRILVYRDGVSEGQFKQVKELELPKLIEACKELGIKPKITFIIVGKRHHIRMKPGPRDEDRTGNAPAGSIIDTDITHPVEFDFYLQSHAGIKGTSRPAHYSVLYDENTFTADGLQQLTYTLCHVYARSTRSVSIPAPTYYADIVCARAKTHYAPGTDLSAASETESSAAGHATEQGLQQSFQQVHPVQKRRMYFQ</sequence>
<dbReference type="Proteomes" id="UP000320762">
    <property type="component" value="Unassembled WGS sequence"/>
</dbReference>
<dbReference type="Pfam" id="PF08699">
    <property type="entry name" value="ArgoL1"/>
    <property type="match status" value="1"/>
</dbReference>
<dbReference type="GO" id="GO:0003723">
    <property type="term" value="F:RNA binding"/>
    <property type="evidence" value="ECO:0007669"/>
    <property type="project" value="InterPro"/>
</dbReference>
<accession>A0A550CHB3</accession>
<feature type="domain" description="PAZ" evidence="3">
    <location>
        <begin position="246"/>
        <end position="363"/>
    </location>
</feature>
<dbReference type="InterPro" id="IPR032473">
    <property type="entry name" value="Argonaute_Mid_dom"/>
</dbReference>
<feature type="compositionally biased region" description="Polar residues" evidence="2">
    <location>
        <begin position="14"/>
        <end position="23"/>
    </location>
</feature>
<dbReference type="CDD" id="cd02846">
    <property type="entry name" value="PAZ_argonaute_like"/>
    <property type="match status" value="1"/>
</dbReference>
<dbReference type="Gene3D" id="3.40.50.2300">
    <property type="match status" value="1"/>
</dbReference>
<dbReference type="InterPro" id="IPR032474">
    <property type="entry name" value="Argonaute_N"/>
</dbReference>
<feature type="region of interest" description="Disordered" evidence="2">
    <location>
        <begin position="852"/>
        <end position="871"/>
    </location>
</feature>
<dbReference type="InterPro" id="IPR012337">
    <property type="entry name" value="RNaseH-like_sf"/>
</dbReference>
<keyword evidence="6" id="KW-1185">Reference proteome</keyword>
<dbReference type="AlphaFoldDB" id="A0A550CHB3"/>
<dbReference type="InterPro" id="IPR032472">
    <property type="entry name" value="ArgoL2"/>
</dbReference>
<dbReference type="InterPro" id="IPR003100">
    <property type="entry name" value="PAZ_dom"/>
</dbReference>
<dbReference type="SUPFAM" id="SSF101690">
    <property type="entry name" value="PAZ domain"/>
    <property type="match status" value="1"/>
</dbReference>
<dbReference type="Pfam" id="PF02171">
    <property type="entry name" value="Piwi"/>
    <property type="match status" value="1"/>
</dbReference>
<comment type="similarity">
    <text evidence="1">Belongs to the argonaute family.</text>
</comment>
<feature type="region of interest" description="Disordered" evidence="2">
    <location>
        <begin position="1"/>
        <end position="23"/>
    </location>
</feature>
<evidence type="ECO:0000256" key="2">
    <source>
        <dbReference type="SAM" id="MobiDB-lite"/>
    </source>
</evidence>
<evidence type="ECO:0000313" key="5">
    <source>
        <dbReference type="EMBL" id="TRM64180.1"/>
    </source>
</evidence>
<evidence type="ECO:0000313" key="6">
    <source>
        <dbReference type="Proteomes" id="UP000320762"/>
    </source>
</evidence>
<dbReference type="EMBL" id="VDMD01000008">
    <property type="protein sequence ID" value="TRM64180.1"/>
    <property type="molecule type" value="Genomic_DNA"/>
</dbReference>
<protein>
    <submittedName>
        <fullName evidence="5">Piwi domain-containing protein</fullName>
    </submittedName>
</protein>
<evidence type="ECO:0000259" key="4">
    <source>
        <dbReference type="PROSITE" id="PS50822"/>
    </source>
</evidence>
<dbReference type="SUPFAM" id="SSF53098">
    <property type="entry name" value="Ribonuclease H-like"/>
    <property type="match status" value="1"/>
</dbReference>
<dbReference type="InterPro" id="IPR014811">
    <property type="entry name" value="ArgoL1"/>
</dbReference>
<dbReference type="Pfam" id="PF16488">
    <property type="entry name" value="ArgoL2"/>
    <property type="match status" value="1"/>
</dbReference>
<dbReference type="InterPro" id="IPR036397">
    <property type="entry name" value="RNaseH_sf"/>
</dbReference>
<evidence type="ECO:0000256" key="1">
    <source>
        <dbReference type="RuleBase" id="RU361178"/>
    </source>
</evidence>
<dbReference type="InterPro" id="IPR036085">
    <property type="entry name" value="PAZ_dom_sf"/>
</dbReference>
<dbReference type="Pfam" id="PF02170">
    <property type="entry name" value="PAZ"/>
    <property type="match status" value="1"/>
</dbReference>
<feature type="compositionally biased region" description="Polar residues" evidence="2">
    <location>
        <begin position="284"/>
        <end position="301"/>
    </location>
</feature>
<dbReference type="Gene3D" id="2.170.260.10">
    <property type="entry name" value="paz domain"/>
    <property type="match status" value="1"/>
</dbReference>
<organism evidence="5 6">
    <name type="scientific">Schizophyllum amplum</name>
    <dbReference type="NCBI Taxonomy" id="97359"/>
    <lineage>
        <taxon>Eukaryota</taxon>
        <taxon>Fungi</taxon>
        <taxon>Dikarya</taxon>
        <taxon>Basidiomycota</taxon>
        <taxon>Agaricomycotina</taxon>
        <taxon>Agaricomycetes</taxon>
        <taxon>Agaricomycetidae</taxon>
        <taxon>Agaricales</taxon>
        <taxon>Schizophyllaceae</taxon>
        <taxon>Schizophyllum</taxon>
    </lineage>
</organism>
<feature type="region of interest" description="Disordered" evidence="2">
    <location>
        <begin position="284"/>
        <end position="303"/>
    </location>
</feature>
<reference evidence="5 6" key="1">
    <citation type="journal article" date="2019" name="New Phytol.">
        <title>Comparative genomics reveals unique wood-decay strategies and fruiting body development in the Schizophyllaceae.</title>
        <authorList>
            <person name="Almasi E."/>
            <person name="Sahu N."/>
            <person name="Krizsan K."/>
            <person name="Balint B."/>
            <person name="Kovacs G.M."/>
            <person name="Kiss B."/>
            <person name="Cseklye J."/>
            <person name="Drula E."/>
            <person name="Henrissat B."/>
            <person name="Nagy I."/>
            <person name="Chovatia M."/>
            <person name="Adam C."/>
            <person name="LaButti K."/>
            <person name="Lipzen A."/>
            <person name="Riley R."/>
            <person name="Grigoriev I.V."/>
            <person name="Nagy L.G."/>
        </authorList>
    </citation>
    <scope>NUCLEOTIDE SEQUENCE [LARGE SCALE GENOMIC DNA]</scope>
    <source>
        <strain evidence="5 6">NL-1724</strain>
    </source>
</reference>
<dbReference type="PROSITE" id="PS50822">
    <property type="entry name" value="PIWI"/>
    <property type="match status" value="1"/>
</dbReference>
<name>A0A550CHB3_9AGAR</name>
<dbReference type="PANTHER" id="PTHR22891">
    <property type="entry name" value="EUKARYOTIC TRANSLATION INITIATION FACTOR 2C"/>
    <property type="match status" value="1"/>
</dbReference>
<gene>
    <name evidence="5" type="ORF">BD626DRAFT_431062</name>
</gene>
<dbReference type="InterPro" id="IPR003165">
    <property type="entry name" value="Piwi"/>
</dbReference>
<dbReference type="Gene3D" id="3.30.420.10">
    <property type="entry name" value="Ribonuclease H-like superfamily/Ribonuclease H"/>
    <property type="match status" value="1"/>
</dbReference>